<keyword evidence="5" id="KW-1185">Reference proteome</keyword>
<proteinExistence type="predicted"/>
<feature type="transmembrane region" description="Helical" evidence="2">
    <location>
        <begin position="717"/>
        <end position="739"/>
    </location>
</feature>
<dbReference type="InterPro" id="IPR045851">
    <property type="entry name" value="AMP-bd_C_sf"/>
</dbReference>
<evidence type="ECO:0000256" key="1">
    <source>
        <dbReference type="SAM" id="MobiDB-lite"/>
    </source>
</evidence>
<feature type="compositionally biased region" description="Basic and acidic residues" evidence="1">
    <location>
        <begin position="1"/>
        <end position="28"/>
    </location>
</feature>
<keyword evidence="2" id="KW-1133">Transmembrane helix</keyword>
<feature type="transmembrane region" description="Helical" evidence="2">
    <location>
        <begin position="1204"/>
        <end position="1227"/>
    </location>
</feature>
<dbReference type="Gene3D" id="2.160.10.10">
    <property type="entry name" value="Hexapeptide repeat proteins"/>
    <property type="match status" value="2"/>
</dbReference>
<feature type="transmembrane region" description="Helical" evidence="2">
    <location>
        <begin position="955"/>
        <end position="983"/>
    </location>
</feature>
<feature type="transmembrane region" description="Helical" evidence="2">
    <location>
        <begin position="1174"/>
        <end position="1198"/>
    </location>
</feature>
<dbReference type="Gene3D" id="3.30.300.30">
    <property type="match status" value="1"/>
</dbReference>
<comment type="caution">
    <text evidence="4">The sequence shown here is derived from an EMBL/GenBank/DDBJ whole genome shotgun (WGS) entry which is preliminary data.</text>
</comment>
<reference evidence="4 5" key="1">
    <citation type="journal article" date="2015" name="Antonie Van Leeuwenhoek">
        <title>Streptomyces klenkii sp. nov., isolated from deep marine sediment.</title>
        <authorList>
            <person name="Veyisoglu A."/>
            <person name="Sahin N."/>
        </authorList>
    </citation>
    <scope>NUCLEOTIDE SEQUENCE [LARGE SCALE GENOMIC DNA]</scope>
    <source>
        <strain evidence="4 5">KCTC 29202</strain>
    </source>
</reference>
<keyword evidence="2" id="KW-0812">Transmembrane</keyword>
<dbReference type="InterPro" id="IPR025110">
    <property type="entry name" value="AMP-bd_C"/>
</dbReference>
<dbReference type="InterPro" id="IPR009081">
    <property type="entry name" value="PP-bd_ACP"/>
</dbReference>
<dbReference type="PANTHER" id="PTHR45527:SF1">
    <property type="entry name" value="FATTY ACID SYNTHASE"/>
    <property type="match status" value="1"/>
</dbReference>
<dbReference type="Pfam" id="PF00501">
    <property type="entry name" value="AMP-binding"/>
    <property type="match status" value="1"/>
</dbReference>
<dbReference type="InterPro" id="IPR020845">
    <property type="entry name" value="AMP-binding_CS"/>
</dbReference>
<feature type="domain" description="Carrier" evidence="3">
    <location>
        <begin position="574"/>
        <end position="651"/>
    </location>
</feature>
<dbReference type="PROSITE" id="PS50075">
    <property type="entry name" value="CARRIER"/>
    <property type="match status" value="1"/>
</dbReference>
<gene>
    <name evidence="4" type="ORF">D7231_05660</name>
</gene>
<dbReference type="GO" id="GO:0044550">
    <property type="term" value="P:secondary metabolite biosynthetic process"/>
    <property type="evidence" value="ECO:0007669"/>
    <property type="project" value="TreeGrafter"/>
</dbReference>
<dbReference type="InterPro" id="IPR000873">
    <property type="entry name" value="AMP-dep_synth/lig_dom"/>
</dbReference>
<dbReference type="GO" id="GO:0043041">
    <property type="term" value="P:amino acid activation for nonribosomal peptide biosynthetic process"/>
    <property type="evidence" value="ECO:0007669"/>
    <property type="project" value="TreeGrafter"/>
</dbReference>
<dbReference type="NCBIfam" id="TIGR01733">
    <property type="entry name" value="AA-adenyl-dom"/>
    <property type="match status" value="1"/>
</dbReference>
<feature type="region of interest" description="Disordered" evidence="1">
    <location>
        <begin position="1"/>
        <end position="43"/>
    </location>
</feature>
<evidence type="ECO:0000313" key="5">
    <source>
        <dbReference type="Proteomes" id="UP000270343"/>
    </source>
</evidence>
<dbReference type="SUPFAM" id="SSF47336">
    <property type="entry name" value="ACP-like"/>
    <property type="match status" value="1"/>
</dbReference>
<dbReference type="SUPFAM" id="SSF51161">
    <property type="entry name" value="Trimeric LpxA-like enzymes"/>
    <property type="match status" value="2"/>
</dbReference>
<dbReference type="InterPro" id="IPR036736">
    <property type="entry name" value="ACP-like_sf"/>
</dbReference>
<evidence type="ECO:0000256" key="2">
    <source>
        <dbReference type="SAM" id="Phobius"/>
    </source>
</evidence>
<dbReference type="InterPro" id="IPR042099">
    <property type="entry name" value="ANL_N_sf"/>
</dbReference>
<dbReference type="OrthoDB" id="2472181at2"/>
<dbReference type="SUPFAM" id="SSF56801">
    <property type="entry name" value="Acetyl-CoA synthetase-like"/>
    <property type="match status" value="1"/>
</dbReference>
<dbReference type="CDD" id="cd05930">
    <property type="entry name" value="A_NRPS"/>
    <property type="match status" value="1"/>
</dbReference>
<feature type="transmembrane region" description="Helical" evidence="2">
    <location>
        <begin position="675"/>
        <end position="697"/>
    </location>
</feature>
<dbReference type="Pfam" id="PF00550">
    <property type="entry name" value="PP-binding"/>
    <property type="match status" value="1"/>
</dbReference>
<dbReference type="InterPro" id="IPR011004">
    <property type="entry name" value="Trimer_LpxA-like_sf"/>
</dbReference>
<dbReference type="Gene3D" id="3.40.50.12780">
    <property type="entry name" value="N-terminal domain of ligase-like"/>
    <property type="match status" value="1"/>
</dbReference>
<dbReference type="EMBL" id="RBAM01000002">
    <property type="protein sequence ID" value="RKN76474.1"/>
    <property type="molecule type" value="Genomic_DNA"/>
</dbReference>
<dbReference type="PANTHER" id="PTHR45527">
    <property type="entry name" value="NONRIBOSOMAL PEPTIDE SYNTHETASE"/>
    <property type="match status" value="1"/>
</dbReference>
<sequence length="1390" mass="149369">MASYGERRRGEAPRRDPPREEASREEAPRSSSRPDGLLTAAADDGSARWRDGERLECLFEERCDRLRAQGREDRLAVDAGDVTLTYAQLDARANQLARFLLDHGTRPGDRIGLLLDEAVDAYVAMLGVLKAHAAYVPLDAGFPADRLSYIVSDASVRTVLSLSRLADRVAHLADGAGLLYLDRVRAEVAAQPRERLGAVAAGRPGDDLCYVIYTSGTTGRPKGVAIGHPAICNFVRVAAEVYGITGEDRVYQGMTLAFDFSVEETWVPWMAGATLVPRPAGPGLLGAELDAFLRERRVTALCCVPTLLATLDESGSALRFLLVSGESCPQDLISRWHRPGRRFLNVYGPTEATVTATWTLLDPDRPVTIGVPLPTYAVVLLDPRENAALPPGAMGEIGIAGMGLASGYLNRPDLTDRAFVPDFLGVPGNPSGRIYRTGDLGRINPRGEIEHHGRIDTQVKIRGYRVELAEIESVLLRVPGIAQAVVTRHEAAAGSAGSATTVELCAFYTTREGAAVDPDHVVAQLRERLPAYMVPAYLEPLASIPVLPSGKADRSRLPAPSGPRRLAAQRDYAAPESATEQALAGQLARVLGVEQVSVDSHFFNELGANSLLMAHFNAAVRELPDLPGVSMKDVYLHPTVRDLAAVLDRAAPDRVPHHVPEPPPAPAPPVSTPRYVLCAAMQLLVFLVYVCLGSMALDAGTAWVMQGSGWAVVYGRAVAFAAAVLGGMALVPVAAKWALVGRWTARRIPLWSTAYVRFWCVKTLVVANPLVRLSVGTPLYPLYLRALGARIGPRALILTLRVPVCTDLLTIGADSVIRKDTYLNGYRARDGAVETGEVSIGDGAFVGEHSTLDIGARLGDAAQLGHASSLHTGQSVPAGQCWHGSPAVPAPAGCQYLTVPPARCGTVRRALHCVFRLLIAVATVGAADVAVAALLESRPSLLARTVTGAAGPDTWAYYLHGLEISAGTVLCLAVLGPVLVTLVSRALCRLVRPGAVHPLYGVQFALQRATARLTNIVFYNALFGDTSAVVHYLRALGYRLRPFEQTGSNFGMTVKHEVPTLSRIGTGTMVSDGLSLMNAEFSSSSFRAVPAAIGRRNFLGNDIAYPPGGRTGDDCLLATKAMIPVSGPLKEGTGLLGSPPFEIPRSVERDHGFDALGTGAERRRRLAAKNHHNAVTVVLFLTVRCLYVFGLVLIAMLPMGNDPMLHWVETATSIVLGLAFTVGWFALVERAVVGPHGLQPRFCSIYDRAFWRHERYWKVPPTAYHAVFNGTPFKPLLWRFLGVRIGRRVYDDGCGIIERTLTRVGDDCALNAGSTLQAHSLEDGVFKSRRIAVGNGCTIGTSAFVHYGVVIDDAARIDADSFLMKGEHVPARTHWRGNPAAELSGSGRRP</sequence>
<dbReference type="Proteomes" id="UP000270343">
    <property type="component" value="Unassembled WGS sequence"/>
</dbReference>
<dbReference type="Gene3D" id="1.10.1200.10">
    <property type="entry name" value="ACP-like"/>
    <property type="match status" value="1"/>
</dbReference>
<protein>
    <submittedName>
        <fullName evidence="4">Amino acid adenylation domain-containing protein</fullName>
    </submittedName>
</protein>
<organism evidence="4 5">
    <name type="scientific">Streptomyces klenkii</name>
    <dbReference type="NCBI Taxonomy" id="1420899"/>
    <lineage>
        <taxon>Bacteria</taxon>
        <taxon>Bacillati</taxon>
        <taxon>Actinomycetota</taxon>
        <taxon>Actinomycetes</taxon>
        <taxon>Kitasatosporales</taxon>
        <taxon>Streptomycetaceae</taxon>
        <taxon>Streptomyces</taxon>
    </lineage>
</organism>
<dbReference type="InterPro" id="IPR010071">
    <property type="entry name" value="AA_adenyl_dom"/>
</dbReference>
<name>A0A3B0BW23_9ACTN</name>
<dbReference type="Pfam" id="PF13193">
    <property type="entry name" value="AMP-binding_C"/>
    <property type="match status" value="1"/>
</dbReference>
<dbReference type="GO" id="GO:0005737">
    <property type="term" value="C:cytoplasm"/>
    <property type="evidence" value="ECO:0007669"/>
    <property type="project" value="TreeGrafter"/>
</dbReference>
<dbReference type="NCBIfam" id="TIGR02353">
    <property type="entry name" value="NRPS_term_dom"/>
    <property type="match status" value="1"/>
</dbReference>
<dbReference type="InterPro" id="IPR012728">
    <property type="entry name" value="Pls/PosA_C"/>
</dbReference>
<evidence type="ECO:0000313" key="4">
    <source>
        <dbReference type="EMBL" id="RKN76474.1"/>
    </source>
</evidence>
<keyword evidence="2" id="KW-0472">Membrane</keyword>
<evidence type="ECO:0000259" key="3">
    <source>
        <dbReference type="PROSITE" id="PS50075"/>
    </source>
</evidence>
<dbReference type="PROSITE" id="PS00455">
    <property type="entry name" value="AMP_BINDING"/>
    <property type="match status" value="1"/>
</dbReference>
<dbReference type="FunFam" id="3.40.50.980:FF:000001">
    <property type="entry name" value="Non-ribosomal peptide synthetase"/>
    <property type="match status" value="1"/>
</dbReference>
<accession>A0A3B0BW23</accession>
<feature type="transmembrane region" description="Helical" evidence="2">
    <location>
        <begin position="913"/>
        <end position="935"/>
    </location>
</feature>
<dbReference type="GO" id="GO:0031177">
    <property type="term" value="F:phosphopantetheine binding"/>
    <property type="evidence" value="ECO:0007669"/>
    <property type="project" value="TreeGrafter"/>
</dbReference>